<dbReference type="Proteomes" id="UP000076881">
    <property type="component" value="Unassembled WGS sequence"/>
</dbReference>
<evidence type="ECO:0000256" key="7">
    <source>
        <dbReference type="RuleBase" id="RU361168"/>
    </source>
</evidence>
<evidence type="ECO:0000256" key="6">
    <source>
        <dbReference type="ARBA" id="ARBA00023295"/>
    </source>
</evidence>
<evidence type="ECO:0000256" key="4">
    <source>
        <dbReference type="ARBA" id="ARBA00022729"/>
    </source>
</evidence>
<evidence type="ECO:0000313" key="10">
    <source>
        <dbReference type="EMBL" id="OAA75278.1"/>
    </source>
</evidence>
<keyword evidence="6 7" id="KW-0326">Glycosidase</keyword>
<dbReference type="InterPro" id="IPR013785">
    <property type="entry name" value="Aldolase_TIM"/>
</dbReference>
<proteinExistence type="inferred from homology"/>
<dbReference type="EC" id="3.2.1.22" evidence="3 7"/>
<dbReference type="InterPro" id="IPR041233">
    <property type="entry name" value="Melibiase_C"/>
</dbReference>
<comment type="caution">
    <text evidence="10">The sequence shown here is derived from an EMBL/GenBank/DDBJ whole genome shotgun (WGS) entry which is preliminary data.</text>
</comment>
<dbReference type="CDD" id="cd14792">
    <property type="entry name" value="GH27"/>
    <property type="match status" value="1"/>
</dbReference>
<dbReference type="STRING" id="1081108.A0A162KI55"/>
<evidence type="ECO:0000259" key="9">
    <source>
        <dbReference type="Pfam" id="PF17801"/>
    </source>
</evidence>
<organism evidence="10 11">
    <name type="scientific">Akanthomyces lecanii RCEF 1005</name>
    <dbReference type="NCBI Taxonomy" id="1081108"/>
    <lineage>
        <taxon>Eukaryota</taxon>
        <taxon>Fungi</taxon>
        <taxon>Dikarya</taxon>
        <taxon>Ascomycota</taxon>
        <taxon>Pezizomycotina</taxon>
        <taxon>Sordariomycetes</taxon>
        <taxon>Hypocreomycetidae</taxon>
        <taxon>Hypocreales</taxon>
        <taxon>Cordycipitaceae</taxon>
        <taxon>Akanthomyces</taxon>
        <taxon>Cordyceps confragosa</taxon>
    </lineage>
</organism>
<comment type="catalytic activity">
    <reaction evidence="1 7">
        <text>Hydrolysis of terminal, non-reducing alpha-D-galactose residues in alpha-D-galactosides, including galactose oligosaccharides, galactomannans and galactolipids.</text>
        <dbReference type="EC" id="3.2.1.22"/>
    </reaction>
</comment>
<dbReference type="EMBL" id="AZHF01000005">
    <property type="protein sequence ID" value="OAA75278.1"/>
    <property type="molecule type" value="Genomic_DNA"/>
</dbReference>
<dbReference type="PANTHER" id="PTHR11452:SF33">
    <property type="entry name" value="ALPHA-GALACTOSIDASE 2"/>
    <property type="match status" value="1"/>
</dbReference>
<keyword evidence="7" id="KW-1015">Disulfide bond</keyword>
<evidence type="ECO:0000256" key="8">
    <source>
        <dbReference type="SAM" id="SignalP"/>
    </source>
</evidence>
<dbReference type="Gene3D" id="2.60.40.1180">
    <property type="entry name" value="Golgi alpha-mannosidase II"/>
    <property type="match status" value="1"/>
</dbReference>
<keyword evidence="11" id="KW-1185">Reference proteome</keyword>
<dbReference type="PANTHER" id="PTHR11452">
    <property type="entry name" value="ALPHA-GALACTOSIDASE/ALPHA-N-ACETYLGALACTOSAMINIDASE"/>
    <property type="match status" value="1"/>
</dbReference>
<dbReference type="Pfam" id="PF16499">
    <property type="entry name" value="Melibiase_2"/>
    <property type="match status" value="1"/>
</dbReference>
<evidence type="ECO:0000256" key="2">
    <source>
        <dbReference type="ARBA" id="ARBA00009743"/>
    </source>
</evidence>
<evidence type="ECO:0000256" key="3">
    <source>
        <dbReference type="ARBA" id="ARBA00012755"/>
    </source>
</evidence>
<keyword evidence="5 7" id="KW-0378">Hydrolase</keyword>
<dbReference type="InterPro" id="IPR002241">
    <property type="entry name" value="Glyco_hydro_27"/>
</dbReference>
<dbReference type="GO" id="GO:0004557">
    <property type="term" value="F:alpha-galactosidase activity"/>
    <property type="evidence" value="ECO:0007669"/>
    <property type="project" value="UniProtKB-EC"/>
</dbReference>
<dbReference type="GO" id="GO:0005975">
    <property type="term" value="P:carbohydrate metabolic process"/>
    <property type="evidence" value="ECO:0007669"/>
    <property type="project" value="InterPro"/>
</dbReference>
<sequence length="474" mass="51265">MYAQRLVLAFAATAASAANLKVISYSETSGGFTTPARGWNSFGLQANNAGANFTFDQDHVIAQCNILAFKKLGAGKYTYCSLDSGWSAGYNGDEYGRIIYDDSKFDIPKLADHLHAQGLQLGLYVVPGAFQADLNKTILGTDTKIGDVCSGDEGLARCVFDYTRPEAQIWHDSVVKQFADWGADFIKLDYITPGSPDNGQKLPADQSAAVPAWRTAILRSGRPMRLDISWKLDRSPSYFGIWNANADSMRSDQDINNSGSSTFVRWATVQRAIENYRQWIVAALDIFNDGGNKLRVRPDLDNLYAGNADSVTGVSDAQRRTIMTHWIAAGANLITGSDLTRLDDLGLELLTNEDALAVADFAATYPVQPRNPGTGGGQEAKQLQAWIAGPEPASGRAVVVLANYGPDQGQGGFGSKTAGRQTVSVTWEDLSLDESRAYEVTNVWTGETQAAGEQGVRAGLDEGESVLFWVTRAN</sequence>
<dbReference type="AlphaFoldDB" id="A0A162KI55"/>
<reference evidence="10 11" key="1">
    <citation type="journal article" date="2016" name="Genome Biol. Evol.">
        <title>Divergent and convergent evolution of fungal pathogenicity.</title>
        <authorList>
            <person name="Shang Y."/>
            <person name="Xiao G."/>
            <person name="Zheng P."/>
            <person name="Cen K."/>
            <person name="Zhan S."/>
            <person name="Wang C."/>
        </authorList>
    </citation>
    <scope>NUCLEOTIDE SEQUENCE [LARGE SCALE GENOMIC DNA]</scope>
    <source>
        <strain evidence="10 11">RCEF 1005</strain>
    </source>
</reference>
<evidence type="ECO:0000256" key="5">
    <source>
        <dbReference type="ARBA" id="ARBA00022801"/>
    </source>
</evidence>
<feature type="signal peptide" evidence="8">
    <location>
        <begin position="1"/>
        <end position="17"/>
    </location>
</feature>
<evidence type="ECO:0000313" key="11">
    <source>
        <dbReference type="Proteomes" id="UP000076881"/>
    </source>
</evidence>
<feature type="domain" description="Alpha galactosidase C-terminal" evidence="9">
    <location>
        <begin position="383"/>
        <end position="461"/>
    </location>
</feature>
<accession>A0A162KI55</accession>
<feature type="chain" id="PRO_5007836938" description="Alpha-galactosidase" evidence="8">
    <location>
        <begin position="18"/>
        <end position="474"/>
    </location>
</feature>
<dbReference type="OrthoDB" id="5795902at2759"/>
<dbReference type="PRINTS" id="PR00740">
    <property type="entry name" value="GLHYDRLASE27"/>
</dbReference>
<protein>
    <recommendedName>
        <fullName evidence="3 7">Alpha-galactosidase</fullName>
        <ecNumber evidence="3 7">3.2.1.22</ecNumber>
    </recommendedName>
    <alternativeName>
        <fullName evidence="7">Melibiase</fullName>
    </alternativeName>
</protein>
<comment type="similarity">
    <text evidence="2 7">Belongs to the glycosyl hydrolase 27 family.</text>
</comment>
<keyword evidence="4 8" id="KW-0732">Signal</keyword>
<dbReference type="Gene3D" id="3.20.20.70">
    <property type="entry name" value="Aldolase class I"/>
    <property type="match status" value="1"/>
</dbReference>
<gene>
    <name evidence="10" type="ORF">LEL_07266</name>
</gene>
<evidence type="ECO:0000256" key="1">
    <source>
        <dbReference type="ARBA" id="ARBA00001255"/>
    </source>
</evidence>
<dbReference type="InterPro" id="IPR017853">
    <property type="entry name" value="GH"/>
</dbReference>
<dbReference type="Pfam" id="PF17801">
    <property type="entry name" value="Melibiase_C"/>
    <property type="match status" value="1"/>
</dbReference>
<dbReference type="SUPFAM" id="SSF51445">
    <property type="entry name" value="(Trans)glycosidases"/>
    <property type="match status" value="1"/>
</dbReference>
<name>A0A162KI55_CORDF</name>
<dbReference type="InterPro" id="IPR013780">
    <property type="entry name" value="Glyco_hydro_b"/>
</dbReference>